<evidence type="ECO:0000313" key="2">
    <source>
        <dbReference type="Proteomes" id="UP000828390"/>
    </source>
</evidence>
<dbReference type="EMBL" id="JAIWYP010000008">
    <property type="protein sequence ID" value="KAH3790253.1"/>
    <property type="molecule type" value="Genomic_DNA"/>
</dbReference>
<protein>
    <submittedName>
        <fullName evidence="1">Uncharacterized protein</fullName>
    </submittedName>
</protein>
<dbReference type="Proteomes" id="UP000828390">
    <property type="component" value="Unassembled WGS sequence"/>
</dbReference>
<keyword evidence="2" id="KW-1185">Reference proteome</keyword>
<reference evidence="1" key="1">
    <citation type="journal article" date="2019" name="bioRxiv">
        <title>The Genome of the Zebra Mussel, Dreissena polymorpha: A Resource for Invasive Species Research.</title>
        <authorList>
            <person name="McCartney M.A."/>
            <person name="Auch B."/>
            <person name="Kono T."/>
            <person name="Mallez S."/>
            <person name="Zhang Y."/>
            <person name="Obille A."/>
            <person name="Becker A."/>
            <person name="Abrahante J.E."/>
            <person name="Garbe J."/>
            <person name="Badalamenti J.P."/>
            <person name="Herman A."/>
            <person name="Mangelson H."/>
            <person name="Liachko I."/>
            <person name="Sullivan S."/>
            <person name="Sone E.D."/>
            <person name="Koren S."/>
            <person name="Silverstein K.A.T."/>
            <person name="Beckman K.B."/>
            <person name="Gohl D.M."/>
        </authorList>
    </citation>
    <scope>NUCLEOTIDE SEQUENCE</scope>
    <source>
        <strain evidence="1">Duluth1</strain>
        <tissue evidence="1">Whole animal</tissue>
    </source>
</reference>
<dbReference type="AlphaFoldDB" id="A0A9D4F1Z3"/>
<evidence type="ECO:0000313" key="1">
    <source>
        <dbReference type="EMBL" id="KAH3790253.1"/>
    </source>
</evidence>
<organism evidence="1 2">
    <name type="scientific">Dreissena polymorpha</name>
    <name type="common">Zebra mussel</name>
    <name type="synonym">Mytilus polymorpha</name>
    <dbReference type="NCBI Taxonomy" id="45954"/>
    <lineage>
        <taxon>Eukaryota</taxon>
        <taxon>Metazoa</taxon>
        <taxon>Spiralia</taxon>
        <taxon>Lophotrochozoa</taxon>
        <taxon>Mollusca</taxon>
        <taxon>Bivalvia</taxon>
        <taxon>Autobranchia</taxon>
        <taxon>Heteroconchia</taxon>
        <taxon>Euheterodonta</taxon>
        <taxon>Imparidentia</taxon>
        <taxon>Neoheterodontei</taxon>
        <taxon>Myida</taxon>
        <taxon>Dreissenoidea</taxon>
        <taxon>Dreissenidae</taxon>
        <taxon>Dreissena</taxon>
    </lineage>
</organism>
<name>A0A9D4F1Z3_DREPO</name>
<proteinExistence type="predicted"/>
<gene>
    <name evidence="1" type="ORF">DPMN_168450</name>
</gene>
<comment type="caution">
    <text evidence="1">The sequence shown here is derived from an EMBL/GenBank/DDBJ whole genome shotgun (WGS) entry which is preliminary data.</text>
</comment>
<reference evidence="1" key="2">
    <citation type="submission" date="2020-11" db="EMBL/GenBank/DDBJ databases">
        <authorList>
            <person name="McCartney M.A."/>
            <person name="Auch B."/>
            <person name="Kono T."/>
            <person name="Mallez S."/>
            <person name="Becker A."/>
            <person name="Gohl D.M."/>
            <person name="Silverstein K.A.T."/>
            <person name="Koren S."/>
            <person name="Bechman K.B."/>
            <person name="Herman A."/>
            <person name="Abrahante J.E."/>
            <person name="Garbe J."/>
        </authorList>
    </citation>
    <scope>NUCLEOTIDE SEQUENCE</scope>
    <source>
        <strain evidence="1">Duluth1</strain>
        <tissue evidence="1">Whole animal</tissue>
    </source>
</reference>
<sequence length="81" mass="9135">MGSSAIDMTSNRRSLAQLHLKPQTSQGLQNKGCLDTRTYLPFLTTTKFWHSANGYRLSLSKLAARNKKTVLIRMDTMAYVV</sequence>
<accession>A0A9D4F1Z3</accession>